<dbReference type="RefSeq" id="WP_105696456.1">
    <property type="nucleotide sequence ID" value="NZ_CP159260.1"/>
</dbReference>
<protein>
    <recommendedName>
        <fullName evidence="3">LlaJI family restriction endonuclease</fullName>
    </recommendedName>
</protein>
<dbReference type="Proteomes" id="UP000238045">
    <property type="component" value="Unassembled WGS sequence"/>
</dbReference>
<reference evidence="1 2" key="1">
    <citation type="submission" date="2017-09" db="EMBL/GenBank/DDBJ databases">
        <title>Genomic, metabolic, and phenotypic characteristics of bacterial isolates from the natural microbiome of the model nematode Caenorhabditis elegans.</title>
        <authorList>
            <person name="Zimmermann J."/>
            <person name="Obeng N."/>
            <person name="Yang W."/>
            <person name="Obeng O."/>
            <person name="Kissoyan K."/>
            <person name="Pees B."/>
            <person name="Dirksen P."/>
            <person name="Hoppner M."/>
            <person name="Franke A."/>
            <person name="Rosenstiel P."/>
            <person name="Leippe M."/>
            <person name="Dierking K."/>
            <person name="Kaleta C."/>
            <person name="Schulenburg H."/>
        </authorList>
    </citation>
    <scope>NUCLEOTIDE SEQUENCE [LARGE SCALE GENOMIC DNA]</scope>
    <source>
        <strain evidence="1 2">MYb117</strain>
    </source>
</reference>
<accession>A0A2S9EUG0</accession>
<dbReference type="AlphaFoldDB" id="A0A2S9EUG0"/>
<name>A0A2S9EUG0_9PSED</name>
<evidence type="ECO:0008006" key="3">
    <source>
        <dbReference type="Google" id="ProtNLM"/>
    </source>
</evidence>
<keyword evidence="2" id="KW-1185">Reference proteome</keyword>
<sequence>MLVHKIVVVESNDGAVGLFSLGDGSYHLKVPFGMVDMGATEALAVLYKTFAVFRRTARSFERLGQLDGLEEHSNPGLEAQNGGTSFCDALGLDELFDRADPLHLLSLCERRAQQSWNASRFLERHLHLAIFDKNAAPYLERVPGSRRETCYGATEIVGFYCFVAEDFYLAFLGADPTSVWGHFSSDAQALAASFRHRYMAENDSLFSSDPQQCLRTRQHLQGLLSQINRNTSLRNADYRLLHEVLERYLYGGHAHQGRQGQIWGVKNFWAVWESVCLHHAASAENGRGIQQFLTCDFDHLPAPLSTPDLRKKWEAQREAMYHRNGIQRRPDLVLHTRTQVKVVDFKYYRDAPNHRYTEVSEGGIEKKPMRKANQDFNNMEIYGLLTHNYLLRTAEPIPNLITLEFWLPGSAAQSSPVDHKPAWVPPLNVVRLCTSEVMHNYSRQYDYR</sequence>
<evidence type="ECO:0000313" key="1">
    <source>
        <dbReference type="EMBL" id="PRC19573.1"/>
    </source>
</evidence>
<evidence type="ECO:0000313" key="2">
    <source>
        <dbReference type="Proteomes" id="UP000238045"/>
    </source>
</evidence>
<dbReference type="EMBL" id="PCQL01000008">
    <property type="protein sequence ID" value="PRC19573.1"/>
    <property type="molecule type" value="Genomic_DNA"/>
</dbReference>
<proteinExistence type="predicted"/>
<comment type="caution">
    <text evidence="1">The sequence shown here is derived from an EMBL/GenBank/DDBJ whole genome shotgun (WGS) entry which is preliminary data.</text>
</comment>
<gene>
    <name evidence="1" type="ORF">CQZ99_09495</name>
</gene>
<organism evidence="1 2">
    <name type="scientific">Pseudomonas poae</name>
    <dbReference type="NCBI Taxonomy" id="200451"/>
    <lineage>
        <taxon>Bacteria</taxon>
        <taxon>Pseudomonadati</taxon>
        <taxon>Pseudomonadota</taxon>
        <taxon>Gammaproteobacteria</taxon>
        <taxon>Pseudomonadales</taxon>
        <taxon>Pseudomonadaceae</taxon>
        <taxon>Pseudomonas</taxon>
    </lineage>
</organism>